<dbReference type="Proteomes" id="UP001476798">
    <property type="component" value="Unassembled WGS sequence"/>
</dbReference>
<proteinExistence type="predicted"/>
<accession>A0ABV0P3M8</accession>
<organism evidence="2 3">
    <name type="scientific">Goodea atripinnis</name>
    <dbReference type="NCBI Taxonomy" id="208336"/>
    <lineage>
        <taxon>Eukaryota</taxon>
        <taxon>Metazoa</taxon>
        <taxon>Chordata</taxon>
        <taxon>Craniata</taxon>
        <taxon>Vertebrata</taxon>
        <taxon>Euteleostomi</taxon>
        <taxon>Actinopterygii</taxon>
        <taxon>Neopterygii</taxon>
        <taxon>Teleostei</taxon>
        <taxon>Neoteleostei</taxon>
        <taxon>Acanthomorphata</taxon>
        <taxon>Ovalentaria</taxon>
        <taxon>Atherinomorphae</taxon>
        <taxon>Cyprinodontiformes</taxon>
        <taxon>Goodeidae</taxon>
        <taxon>Goodea</taxon>
    </lineage>
</organism>
<keyword evidence="3" id="KW-1185">Reference proteome</keyword>
<protein>
    <submittedName>
        <fullName evidence="2">Uncharacterized protein</fullName>
    </submittedName>
</protein>
<sequence length="99" mass="10689">LLIALQKPPSSASSADQTSAQLPSQHGLMLKRWELKPPVKTPTGRPGILSLSQFWDRLCVRLSEPAAVRVSMQLGGERRRRNAAAALPATSCFGQRLAG</sequence>
<evidence type="ECO:0000256" key="1">
    <source>
        <dbReference type="SAM" id="MobiDB-lite"/>
    </source>
</evidence>
<dbReference type="EMBL" id="JAHRIO010060700">
    <property type="protein sequence ID" value="MEQ2178223.1"/>
    <property type="molecule type" value="Genomic_DNA"/>
</dbReference>
<evidence type="ECO:0000313" key="2">
    <source>
        <dbReference type="EMBL" id="MEQ2178223.1"/>
    </source>
</evidence>
<comment type="caution">
    <text evidence="2">The sequence shown here is derived from an EMBL/GenBank/DDBJ whole genome shotgun (WGS) entry which is preliminary data.</text>
</comment>
<reference evidence="2 3" key="1">
    <citation type="submission" date="2021-06" db="EMBL/GenBank/DDBJ databases">
        <authorList>
            <person name="Palmer J.M."/>
        </authorList>
    </citation>
    <scope>NUCLEOTIDE SEQUENCE [LARGE SCALE GENOMIC DNA]</scope>
    <source>
        <strain evidence="2 3">GA_2019</strain>
        <tissue evidence="2">Muscle</tissue>
    </source>
</reference>
<name>A0ABV0P3M8_9TELE</name>
<feature type="region of interest" description="Disordered" evidence="1">
    <location>
        <begin position="1"/>
        <end position="23"/>
    </location>
</feature>
<gene>
    <name evidence="2" type="ORF">GOODEAATRI_011744</name>
</gene>
<evidence type="ECO:0000313" key="3">
    <source>
        <dbReference type="Proteomes" id="UP001476798"/>
    </source>
</evidence>
<feature type="non-terminal residue" evidence="2">
    <location>
        <position position="1"/>
    </location>
</feature>